<dbReference type="RefSeq" id="WP_345224153.1">
    <property type="nucleotide sequence ID" value="NZ_BAABHA010000004.1"/>
</dbReference>
<dbReference type="NCBIfam" id="NF007621">
    <property type="entry name" value="PRK10276.1"/>
    <property type="match status" value="1"/>
</dbReference>
<protein>
    <submittedName>
        <fullName evidence="9">Translesion error-prone DNA polymerase V autoproteolytic subunit</fullName>
    </submittedName>
</protein>
<evidence type="ECO:0000256" key="3">
    <source>
        <dbReference type="ARBA" id="ARBA00022801"/>
    </source>
</evidence>
<evidence type="ECO:0000259" key="8">
    <source>
        <dbReference type="Pfam" id="PF00717"/>
    </source>
</evidence>
<dbReference type="InterPro" id="IPR050077">
    <property type="entry name" value="LexA_repressor"/>
</dbReference>
<organism evidence="9 10">
    <name type="scientific">Hymenobacter koreensis</name>
    <dbReference type="NCBI Taxonomy" id="1084523"/>
    <lineage>
        <taxon>Bacteria</taxon>
        <taxon>Pseudomonadati</taxon>
        <taxon>Bacteroidota</taxon>
        <taxon>Cytophagia</taxon>
        <taxon>Cytophagales</taxon>
        <taxon>Hymenobacteraceae</taxon>
        <taxon>Hymenobacter</taxon>
    </lineage>
</organism>
<accession>A0ABP8IZI7</accession>
<name>A0ABP8IZI7_9BACT</name>
<keyword evidence="2" id="KW-0227">DNA damage</keyword>
<evidence type="ECO:0000256" key="1">
    <source>
        <dbReference type="ARBA" id="ARBA00007484"/>
    </source>
</evidence>
<comment type="caution">
    <text evidence="9">The sequence shown here is derived from an EMBL/GenBank/DDBJ whole genome shotgun (WGS) entry which is preliminary data.</text>
</comment>
<dbReference type="Proteomes" id="UP001500454">
    <property type="component" value="Unassembled WGS sequence"/>
</dbReference>
<evidence type="ECO:0000313" key="9">
    <source>
        <dbReference type="EMBL" id="GAA4382115.1"/>
    </source>
</evidence>
<dbReference type="Pfam" id="PF00717">
    <property type="entry name" value="Peptidase_S24"/>
    <property type="match status" value="1"/>
</dbReference>
<keyword evidence="10" id="KW-1185">Reference proteome</keyword>
<dbReference type="InterPro" id="IPR036286">
    <property type="entry name" value="LexA/Signal_pep-like_sf"/>
</dbReference>
<dbReference type="EMBL" id="BAABHA010000004">
    <property type="protein sequence ID" value="GAA4382115.1"/>
    <property type="molecule type" value="Genomic_DNA"/>
</dbReference>
<dbReference type="InterPro" id="IPR006197">
    <property type="entry name" value="Peptidase_S24_LexA"/>
</dbReference>
<dbReference type="Gene3D" id="2.10.109.10">
    <property type="entry name" value="Umud Fragment, subunit A"/>
    <property type="match status" value="1"/>
</dbReference>
<reference evidence="10" key="1">
    <citation type="journal article" date="2019" name="Int. J. Syst. Evol. Microbiol.">
        <title>The Global Catalogue of Microorganisms (GCM) 10K type strain sequencing project: providing services to taxonomists for standard genome sequencing and annotation.</title>
        <authorList>
            <consortium name="The Broad Institute Genomics Platform"/>
            <consortium name="The Broad Institute Genome Sequencing Center for Infectious Disease"/>
            <person name="Wu L."/>
            <person name="Ma J."/>
        </authorList>
    </citation>
    <scope>NUCLEOTIDE SEQUENCE [LARGE SCALE GENOMIC DNA]</scope>
    <source>
        <strain evidence="10">JCM 17924</strain>
    </source>
</reference>
<dbReference type="CDD" id="cd06529">
    <property type="entry name" value="S24_LexA-like"/>
    <property type="match status" value="1"/>
</dbReference>
<evidence type="ECO:0000313" key="10">
    <source>
        <dbReference type="Proteomes" id="UP001500454"/>
    </source>
</evidence>
<evidence type="ECO:0000256" key="2">
    <source>
        <dbReference type="ARBA" id="ARBA00022763"/>
    </source>
</evidence>
<dbReference type="InterPro" id="IPR039418">
    <property type="entry name" value="LexA-like"/>
</dbReference>
<evidence type="ECO:0000256" key="7">
    <source>
        <dbReference type="RuleBase" id="RU003991"/>
    </source>
</evidence>
<gene>
    <name evidence="9" type="primary">umuD_2</name>
    <name evidence="9" type="ORF">GCM10023186_22150</name>
</gene>
<dbReference type="PRINTS" id="PR00726">
    <property type="entry name" value="LEXASERPTASE"/>
</dbReference>
<keyword evidence="5" id="KW-0234">DNA repair</keyword>
<feature type="domain" description="Peptidase S24/S26A/S26B/S26C" evidence="8">
    <location>
        <begin position="21"/>
        <end position="138"/>
    </location>
</feature>
<dbReference type="SUPFAM" id="SSF51306">
    <property type="entry name" value="LexA/Signal peptidase"/>
    <property type="match status" value="1"/>
</dbReference>
<evidence type="ECO:0000256" key="4">
    <source>
        <dbReference type="ARBA" id="ARBA00022813"/>
    </source>
</evidence>
<dbReference type="InterPro" id="IPR015927">
    <property type="entry name" value="Peptidase_S24_S26A/B/C"/>
</dbReference>
<keyword evidence="3 7" id="KW-0378">Hydrolase</keyword>
<sequence length="158" mass="17125">MVDHVVLLGEAGSVLAGQLLPLVDFRLPCGFPSPADDYQTELVDLNRLMLRHPDASFLARAVGESMTGAGIHDGDVLAVDRSMPAQDGDIVVACVEGEYTVKRLEKRPDSVVLVPANPAYKSIVVRNADDLRIWGVVVMVLHPLVGEGRRGVSYVRPR</sequence>
<comment type="similarity">
    <text evidence="1 7">Belongs to the peptidase S24 family.</text>
</comment>
<proteinExistence type="inferred from homology"/>
<dbReference type="PANTHER" id="PTHR33516">
    <property type="entry name" value="LEXA REPRESSOR"/>
    <property type="match status" value="1"/>
</dbReference>
<keyword evidence="6" id="KW-0742">SOS response</keyword>
<evidence type="ECO:0000256" key="6">
    <source>
        <dbReference type="ARBA" id="ARBA00023236"/>
    </source>
</evidence>
<evidence type="ECO:0000256" key="5">
    <source>
        <dbReference type="ARBA" id="ARBA00023204"/>
    </source>
</evidence>
<keyword evidence="4 7" id="KW-0068">Autocatalytic cleavage</keyword>
<dbReference type="PANTHER" id="PTHR33516:SF2">
    <property type="entry name" value="LEXA REPRESSOR-RELATED"/>
    <property type="match status" value="1"/>
</dbReference>